<proteinExistence type="predicted"/>
<dbReference type="EMBL" id="CP011502">
    <property type="protein sequence ID" value="ALX05200.1"/>
    <property type="molecule type" value="Genomic_DNA"/>
</dbReference>
<name>A0A0U4AXX5_9ACTN</name>
<dbReference type="PANTHER" id="PTHR42923">
    <property type="entry name" value="PROTOPORPHYRINOGEN OXIDASE"/>
    <property type="match status" value="1"/>
</dbReference>
<dbReference type="Gene3D" id="3.30.70.1990">
    <property type="match status" value="1"/>
</dbReference>
<dbReference type="InterPro" id="IPR050464">
    <property type="entry name" value="Zeta_carotene_desat/Oxidored"/>
</dbReference>
<dbReference type="KEGG" id="aer:AERYTH_11035"/>
<accession>A0A0U4AXX5</accession>
<dbReference type="PATRIC" id="fig|2041.4.peg.2308"/>
<dbReference type="PANTHER" id="PTHR42923:SF17">
    <property type="entry name" value="AMINE OXIDASE DOMAIN-CONTAINING PROTEIN"/>
    <property type="match status" value="1"/>
</dbReference>
<dbReference type="Gene3D" id="1.10.405.20">
    <property type="match status" value="1"/>
</dbReference>
<dbReference type="OrthoDB" id="20837at2"/>
<gene>
    <name evidence="2" type="ORF">AERYTH_11035</name>
</gene>
<protein>
    <submittedName>
        <fullName evidence="2">Amine oxidase</fullName>
    </submittedName>
</protein>
<dbReference type="AlphaFoldDB" id="A0A0U4AXX5"/>
<dbReference type="RefSeq" id="WP_067858503.1">
    <property type="nucleotide sequence ID" value="NZ_CP011502.1"/>
</dbReference>
<keyword evidence="3" id="KW-1185">Reference proteome</keyword>
<evidence type="ECO:0000259" key="1">
    <source>
        <dbReference type="Pfam" id="PF01593"/>
    </source>
</evidence>
<organism evidence="2 3">
    <name type="scientific">Aeromicrobium erythreum</name>
    <dbReference type="NCBI Taxonomy" id="2041"/>
    <lineage>
        <taxon>Bacteria</taxon>
        <taxon>Bacillati</taxon>
        <taxon>Actinomycetota</taxon>
        <taxon>Actinomycetes</taxon>
        <taxon>Propionibacteriales</taxon>
        <taxon>Nocardioidaceae</taxon>
        <taxon>Aeromicrobium</taxon>
    </lineage>
</organism>
<dbReference type="Gene3D" id="3.50.50.60">
    <property type="entry name" value="FAD/NAD(P)-binding domain"/>
    <property type="match status" value="1"/>
</dbReference>
<reference evidence="2 3" key="1">
    <citation type="journal article" date="1991" name="Int. J. Syst. Bacteriol.">
        <title>Description of the erythromycin-producing bacterium Arthrobacter sp. strain NRRL B-3381 as Aeromicrobium erythreum gen. nov., sp. nov.</title>
        <authorList>
            <person name="Miller E.S."/>
            <person name="Woese C.R."/>
            <person name="Brenner S."/>
        </authorList>
    </citation>
    <scope>NUCLEOTIDE SEQUENCE [LARGE SCALE GENOMIC DNA]</scope>
    <source>
        <strain evidence="2 3">AR18</strain>
    </source>
</reference>
<dbReference type="Pfam" id="PF01593">
    <property type="entry name" value="Amino_oxidase"/>
    <property type="match status" value="1"/>
</dbReference>
<feature type="domain" description="Amine oxidase" evidence="1">
    <location>
        <begin position="22"/>
        <end position="280"/>
    </location>
</feature>
<dbReference type="GO" id="GO:0016491">
    <property type="term" value="F:oxidoreductase activity"/>
    <property type="evidence" value="ECO:0007669"/>
    <property type="project" value="InterPro"/>
</dbReference>
<dbReference type="InterPro" id="IPR036188">
    <property type="entry name" value="FAD/NAD-bd_sf"/>
</dbReference>
<dbReference type="SUPFAM" id="SSF51905">
    <property type="entry name" value="FAD/NAD(P)-binding domain"/>
    <property type="match status" value="1"/>
</dbReference>
<dbReference type="Proteomes" id="UP000067689">
    <property type="component" value="Chromosome"/>
</dbReference>
<evidence type="ECO:0000313" key="3">
    <source>
        <dbReference type="Proteomes" id="UP000067689"/>
    </source>
</evidence>
<evidence type="ECO:0000313" key="2">
    <source>
        <dbReference type="EMBL" id="ALX05200.1"/>
    </source>
</evidence>
<sequence>MTTSSTSATGNRPRVAVIGSGVSGLTAAYVLRTTHDVTLFEADDRIGGHAHTHDVEADGTTHHVDSGFIVHNDRTYPLLRRLFAELDVAVHPTEMSMSIHCDGCGLEYAGGRKLPGLFAQRRRIVDPTYLRLLTSVKRFQRAALALLDSEPDDAEPQTYGDFLRLHGFSDHFVAHYAIPVVACVWSSGQDTALQYPARYLFAFLRHHGFLSVTGSPQWFTVQGGSNAYTRKVVDAIGDVRASTAVRAVSRKPDGVVVLDASGQEHVVDSVVIATHADDALALLTDATDAERRVLGAFEYSRNETVLHQDASVLPDAEGARASWNYRMDSCEGRGEATDVTYWMNLLQGIESSRPYLVSLNSTDRVDPTTVIATMQYTHPVYTPASVAAQRELPGLSDGRTAFAGAYHGWGFHEDGCRSGVEAARSLGATW</sequence>
<dbReference type="STRING" id="2041.AERYTH_11035"/>
<dbReference type="InterPro" id="IPR002937">
    <property type="entry name" value="Amino_oxidase"/>
</dbReference>